<evidence type="ECO:0000256" key="1">
    <source>
        <dbReference type="SAM" id="MobiDB-lite"/>
    </source>
</evidence>
<gene>
    <name evidence="2" type="ORF">AFUB_079230</name>
</gene>
<feature type="compositionally biased region" description="Basic and acidic residues" evidence="1">
    <location>
        <begin position="7"/>
        <end position="51"/>
    </location>
</feature>
<dbReference type="Proteomes" id="UP000001699">
    <property type="component" value="Unassembled WGS sequence"/>
</dbReference>
<accession>B0Y909</accession>
<feature type="region of interest" description="Disordered" evidence="1">
    <location>
        <begin position="388"/>
        <end position="486"/>
    </location>
</feature>
<dbReference type="PhylomeDB" id="B0Y909"/>
<evidence type="ECO:0000313" key="3">
    <source>
        <dbReference type="Proteomes" id="UP000001699"/>
    </source>
</evidence>
<feature type="compositionally biased region" description="Polar residues" evidence="1">
    <location>
        <begin position="466"/>
        <end position="481"/>
    </location>
</feature>
<dbReference type="EMBL" id="DS499599">
    <property type="protein sequence ID" value="EDP49890.1"/>
    <property type="molecule type" value="Genomic_DNA"/>
</dbReference>
<evidence type="ECO:0000313" key="2">
    <source>
        <dbReference type="EMBL" id="EDP49890.1"/>
    </source>
</evidence>
<organism evidence="2 3">
    <name type="scientific">Aspergillus fumigatus (strain CBS 144.89 / FGSC A1163 / CEA10)</name>
    <name type="common">Neosartorya fumigata</name>
    <dbReference type="NCBI Taxonomy" id="451804"/>
    <lineage>
        <taxon>Eukaryota</taxon>
        <taxon>Fungi</taxon>
        <taxon>Dikarya</taxon>
        <taxon>Ascomycota</taxon>
        <taxon>Pezizomycotina</taxon>
        <taxon>Eurotiomycetes</taxon>
        <taxon>Eurotiomycetidae</taxon>
        <taxon>Eurotiales</taxon>
        <taxon>Aspergillaceae</taxon>
        <taxon>Aspergillus</taxon>
        <taxon>Aspergillus subgen. Fumigati</taxon>
    </lineage>
</organism>
<sequence length="710" mass="81286">MSSDASPSKEELLALLQQERERAQQERERADYERKRAEDAKQRAEQAEERNRNTTFAEYLRACHRCITKPLTIQTNRSLTTKGSITSPVGRVCPTFLRPWDFRAAQQALFDEIYQLFHPNSEEPLRVFPPLLVIEDRGQQACIRPLASESDLARHQEAEVENPVKEVIDRLAGLPAAPCRLPLGEGIIFENHTNTVTEEAGQVQPVDKRTLRADQNCVYMRNGSERSLLYVIEYKAAHKLPDAYLRAGLRPMNMIQEVVQQITLPTDVNEKLLYDAKLLSCAAVTQPFKYMITKGLPYSVLTNGHIKVILHVTEEDPTTLYYCVLEPSKDVEAKSDDGYGFRYPYTAIGSHLVLTIMALQTSQRSQLWRNEAMRRLHRWEVDFEEAVRSIPESERRKSPPDSDWRAPRYPIDPRSPYLLRRRKVPEFDPPLTGNRDTPESSSESDTALPRIPSSPVPVQRRKRQRTLNPQSGPKDSGQSRPPNKDYCTQACLQGLAHKREFDPECPNLSFHQKHSSNGRHPLSRSDLVKLVSEQLNRDPDHCCRPMGKEGLHGSLFTITLDAYGYTFVGKGTEYTSNYEAGIYRALEALQGYAVPVYLGDIYLRQNIYYLPTRAIVHISLMSWGGKALKEAQCSFFKDEIDRTRSEISGAGIEHLDERAPNMLWNEEVQRVMFIDFGRAQVTRKRKSSVRKLHSSKSKRQRMAVRYEVVV</sequence>
<keyword evidence="3" id="KW-1185">Reference proteome</keyword>
<protein>
    <recommendedName>
        <fullName evidence="4">Metalloprotease m41 ftsh</fullName>
    </recommendedName>
</protein>
<dbReference type="AlphaFoldDB" id="B0Y909"/>
<dbReference type="OrthoDB" id="2156052at2759"/>
<dbReference type="VEuPathDB" id="FungiDB:AFUB_079230"/>
<feature type="region of interest" description="Disordered" evidence="1">
    <location>
        <begin position="1"/>
        <end position="51"/>
    </location>
</feature>
<evidence type="ECO:0008006" key="4">
    <source>
        <dbReference type="Google" id="ProtNLM"/>
    </source>
</evidence>
<feature type="compositionally biased region" description="Basic and acidic residues" evidence="1">
    <location>
        <begin position="388"/>
        <end position="406"/>
    </location>
</feature>
<name>B0Y909_ASPFC</name>
<reference evidence="2 3" key="1">
    <citation type="journal article" date="2008" name="PLoS Genet.">
        <title>Genomic islands in the pathogenic filamentous fungus Aspergillus fumigatus.</title>
        <authorList>
            <person name="Fedorova N.D."/>
            <person name="Khaldi N."/>
            <person name="Joardar V.S."/>
            <person name="Maiti R."/>
            <person name="Amedeo P."/>
            <person name="Anderson M.J."/>
            <person name="Crabtree J."/>
            <person name="Silva J.C."/>
            <person name="Badger J.H."/>
            <person name="Albarraq A."/>
            <person name="Angiuoli S."/>
            <person name="Bussey H."/>
            <person name="Bowyer P."/>
            <person name="Cotty P.J."/>
            <person name="Dyer P.S."/>
            <person name="Egan A."/>
            <person name="Galens K."/>
            <person name="Fraser-Liggett C.M."/>
            <person name="Haas B.J."/>
            <person name="Inman J.M."/>
            <person name="Kent R."/>
            <person name="Lemieux S."/>
            <person name="Malavazi I."/>
            <person name="Orvis J."/>
            <person name="Roemer T."/>
            <person name="Ronning C.M."/>
            <person name="Sundaram J.P."/>
            <person name="Sutton G."/>
            <person name="Turner G."/>
            <person name="Venter J.C."/>
            <person name="White O.R."/>
            <person name="Whitty B.R."/>
            <person name="Youngman P."/>
            <person name="Wolfe K.H."/>
            <person name="Goldman G.H."/>
            <person name="Wortman J.R."/>
            <person name="Jiang B."/>
            <person name="Denning D.W."/>
            <person name="Nierman W.C."/>
        </authorList>
    </citation>
    <scope>NUCLEOTIDE SEQUENCE [LARGE SCALE GENOMIC DNA]</scope>
    <source>
        <strain evidence="3">CBS 144.89 / FGSC A1163 / CEA10</strain>
    </source>
</reference>
<dbReference type="HOGENOM" id="CLU_010672_2_0_1"/>
<proteinExistence type="predicted"/>